<protein>
    <submittedName>
        <fullName evidence="2">Uncharacterized protein</fullName>
    </submittedName>
</protein>
<feature type="region of interest" description="Disordered" evidence="1">
    <location>
        <begin position="26"/>
        <end position="51"/>
    </location>
</feature>
<organism evidence="2 3">
    <name type="scientific">Actinophytocola algeriensis</name>
    <dbReference type="NCBI Taxonomy" id="1768010"/>
    <lineage>
        <taxon>Bacteria</taxon>
        <taxon>Bacillati</taxon>
        <taxon>Actinomycetota</taxon>
        <taxon>Actinomycetes</taxon>
        <taxon>Pseudonocardiales</taxon>
        <taxon>Pseudonocardiaceae</taxon>
    </lineage>
</organism>
<gene>
    <name evidence="2" type="ORF">FHR82_006341</name>
</gene>
<name>A0A7W7QAW1_9PSEU</name>
<reference evidence="2 3" key="1">
    <citation type="submission" date="2020-08" db="EMBL/GenBank/DDBJ databases">
        <title>Genomic Encyclopedia of Type Strains, Phase III (KMG-III): the genomes of soil and plant-associated and newly described type strains.</title>
        <authorList>
            <person name="Whitman W."/>
        </authorList>
    </citation>
    <scope>NUCLEOTIDE SEQUENCE [LARGE SCALE GENOMIC DNA]</scope>
    <source>
        <strain evidence="2 3">CECT 8960</strain>
    </source>
</reference>
<accession>A0A7W7QAW1</accession>
<comment type="caution">
    <text evidence="2">The sequence shown here is derived from an EMBL/GenBank/DDBJ whole genome shotgun (WGS) entry which is preliminary data.</text>
</comment>
<proteinExistence type="predicted"/>
<evidence type="ECO:0000313" key="2">
    <source>
        <dbReference type="EMBL" id="MBB4910083.1"/>
    </source>
</evidence>
<evidence type="ECO:0000313" key="3">
    <source>
        <dbReference type="Proteomes" id="UP000520767"/>
    </source>
</evidence>
<keyword evidence="3" id="KW-1185">Reference proteome</keyword>
<dbReference type="RefSeq" id="WP_184814104.1">
    <property type="nucleotide sequence ID" value="NZ_JACHJQ010000006.1"/>
</dbReference>
<dbReference type="AlphaFoldDB" id="A0A7W7QAW1"/>
<dbReference type="EMBL" id="JACHJQ010000006">
    <property type="protein sequence ID" value="MBB4910083.1"/>
    <property type="molecule type" value="Genomic_DNA"/>
</dbReference>
<sequence length="83" mass="9037">MALHDQRAIAAPVPQFDDLVGDAEPFRRRGEVPHRQVPVDQDGGERGDVGATPRERHRLLAQLCAPGQLGCEQERAGQSGQQS</sequence>
<evidence type="ECO:0000256" key="1">
    <source>
        <dbReference type="SAM" id="MobiDB-lite"/>
    </source>
</evidence>
<dbReference type="Proteomes" id="UP000520767">
    <property type="component" value="Unassembled WGS sequence"/>
</dbReference>